<evidence type="ECO:0000313" key="2">
    <source>
        <dbReference type="Proteomes" id="UP000790347"/>
    </source>
</evidence>
<keyword evidence="2" id="KW-1185">Reference proteome</keyword>
<organism evidence="1 2">
    <name type="scientific">Dermatophagoides farinae</name>
    <name type="common">American house dust mite</name>
    <dbReference type="NCBI Taxonomy" id="6954"/>
    <lineage>
        <taxon>Eukaryota</taxon>
        <taxon>Metazoa</taxon>
        <taxon>Ecdysozoa</taxon>
        <taxon>Arthropoda</taxon>
        <taxon>Chelicerata</taxon>
        <taxon>Arachnida</taxon>
        <taxon>Acari</taxon>
        <taxon>Acariformes</taxon>
        <taxon>Sarcoptiformes</taxon>
        <taxon>Astigmata</taxon>
        <taxon>Psoroptidia</taxon>
        <taxon>Analgoidea</taxon>
        <taxon>Pyroglyphidae</taxon>
        <taxon>Dermatophagoidinae</taxon>
        <taxon>Dermatophagoides</taxon>
    </lineage>
</organism>
<gene>
    <name evidence="1" type="ORF">DERF_014196</name>
</gene>
<sequence length="70" mass="7995">MNPANYSAVFNDVELNIDKIIIIVPISGYTIQITSRKKEQEIRFWQIATRSFIVVDEEKKGNNPIIVSEG</sequence>
<dbReference type="Proteomes" id="UP000790347">
    <property type="component" value="Unassembled WGS sequence"/>
</dbReference>
<accession>A0A922L127</accession>
<comment type="caution">
    <text evidence="1">The sequence shown here is derived from an EMBL/GenBank/DDBJ whole genome shotgun (WGS) entry which is preliminary data.</text>
</comment>
<reference evidence="1" key="2">
    <citation type="journal article" date="2022" name="Res Sq">
        <title>Comparative Genomics Reveals Insights into the Divergent Evolution of Astigmatic Mites and Household Pest Adaptations.</title>
        <authorList>
            <person name="Xiong Q."/>
            <person name="Wan A.T.-Y."/>
            <person name="Liu X.-Y."/>
            <person name="Fung C.S.-H."/>
            <person name="Xiao X."/>
            <person name="Malainual N."/>
            <person name="Hou J."/>
            <person name="Wang L."/>
            <person name="Wang M."/>
            <person name="Yang K."/>
            <person name="Cui Y."/>
            <person name="Leung E."/>
            <person name="Nong W."/>
            <person name="Shin S.-K."/>
            <person name="Au S."/>
            <person name="Jeong K.Y."/>
            <person name="Chew F.T."/>
            <person name="Hui J."/>
            <person name="Leung T.F."/>
            <person name="Tungtrongchitr A."/>
            <person name="Zhong N."/>
            <person name="Liu Z."/>
            <person name="Tsui S."/>
        </authorList>
    </citation>
    <scope>NUCLEOTIDE SEQUENCE</scope>
    <source>
        <strain evidence="1">Derf</strain>
        <tissue evidence="1">Whole organism</tissue>
    </source>
</reference>
<name>A0A922L127_DERFA</name>
<evidence type="ECO:0000313" key="1">
    <source>
        <dbReference type="EMBL" id="KAH9493452.1"/>
    </source>
</evidence>
<reference evidence="1" key="1">
    <citation type="submission" date="2013-05" db="EMBL/GenBank/DDBJ databases">
        <authorList>
            <person name="Yim A.K.Y."/>
            <person name="Chan T.F."/>
            <person name="Ji K.M."/>
            <person name="Liu X.Y."/>
            <person name="Zhou J.W."/>
            <person name="Li R.Q."/>
            <person name="Yang K.Y."/>
            <person name="Li J."/>
            <person name="Li M."/>
            <person name="Law P.T.W."/>
            <person name="Wu Y.L."/>
            <person name="Cai Z.L."/>
            <person name="Qin H."/>
            <person name="Bao Y."/>
            <person name="Leung R.K.K."/>
            <person name="Ng P.K.S."/>
            <person name="Zou J."/>
            <person name="Zhong X.J."/>
            <person name="Ran P.X."/>
            <person name="Zhong N.S."/>
            <person name="Liu Z.G."/>
            <person name="Tsui S.K.W."/>
        </authorList>
    </citation>
    <scope>NUCLEOTIDE SEQUENCE</scope>
    <source>
        <strain evidence="1">Derf</strain>
        <tissue evidence="1">Whole organism</tissue>
    </source>
</reference>
<dbReference type="EMBL" id="ASGP02000008">
    <property type="protein sequence ID" value="KAH9493452.1"/>
    <property type="molecule type" value="Genomic_DNA"/>
</dbReference>
<proteinExistence type="predicted"/>
<dbReference type="AlphaFoldDB" id="A0A922L127"/>
<protein>
    <submittedName>
        <fullName evidence="1">Uncharacterized protein</fullName>
    </submittedName>
</protein>